<dbReference type="Proteomes" id="UP000178930">
    <property type="component" value="Unassembled WGS sequence"/>
</dbReference>
<proteinExistence type="predicted"/>
<reference evidence="1 2" key="1">
    <citation type="journal article" date="2016" name="Nat. Commun.">
        <title>Thousands of microbial genomes shed light on interconnected biogeochemical processes in an aquifer system.</title>
        <authorList>
            <person name="Anantharaman K."/>
            <person name="Brown C.T."/>
            <person name="Hug L.A."/>
            <person name="Sharon I."/>
            <person name="Castelle C.J."/>
            <person name="Probst A.J."/>
            <person name="Thomas B.C."/>
            <person name="Singh A."/>
            <person name="Wilkins M.J."/>
            <person name="Karaoz U."/>
            <person name="Brodie E.L."/>
            <person name="Williams K.H."/>
            <person name="Hubbard S.S."/>
            <person name="Banfield J.F."/>
        </authorList>
    </citation>
    <scope>NUCLEOTIDE SEQUENCE [LARGE SCALE GENOMIC DNA]</scope>
</reference>
<organism evidence="1 2">
    <name type="scientific">Candidatus Buchananbacteria bacterium RIFCSPHIGHO2_01_FULL_39_14</name>
    <dbReference type="NCBI Taxonomy" id="1797532"/>
    <lineage>
        <taxon>Bacteria</taxon>
        <taxon>Candidatus Buchananiibacteriota</taxon>
    </lineage>
</organism>
<name>A0A1G1Y1S1_9BACT</name>
<evidence type="ECO:0000313" key="1">
    <source>
        <dbReference type="EMBL" id="OGY45527.1"/>
    </source>
</evidence>
<accession>A0A1G1Y1S1</accession>
<dbReference type="EMBL" id="MHIB01000002">
    <property type="protein sequence ID" value="OGY45527.1"/>
    <property type="molecule type" value="Genomic_DNA"/>
</dbReference>
<dbReference type="AlphaFoldDB" id="A0A1G1Y1S1"/>
<evidence type="ECO:0000313" key="2">
    <source>
        <dbReference type="Proteomes" id="UP000178930"/>
    </source>
</evidence>
<protein>
    <submittedName>
        <fullName evidence="1">Uncharacterized protein</fullName>
    </submittedName>
</protein>
<comment type="caution">
    <text evidence="1">The sequence shown here is derived from an EMBL/GenBank/DDBJ whole genome shotgun (WGS) entry which is preliminary data.</text>
</comment>
<sequence>MRILNQEGKGAAEKFFLSLLVKQRTRIEPDLNLLVNLRRVRRSRSARPSKALEPEAIKRIVKKVGDRFDPIPKLVLAAYRLAPTPEIRRAILQAVPKGRRKEIEQLLQSIDQKNQE</sequence>
<gene>
    <name evidence="1" type="ORF">A2729_01940</name>
</gene>